<evidence type="ECO:0000313" key="2">
    <source>
        <dbReference type="EMBL" id="RKK03280.1"/>
    </source>
</evidence>
<dbReference type="InterPro" id="IPR032710">
    <property type="entry name" value="NTF2-like_dom_sf"/>
</dbReference>
<evidence type="ECO:0000313" key="5">
    <source>
        <dbReference type="Proteomes" id="UP000278036"/>
    </source>
</evidence>
<keyword evidence="4" id="KW-1185">Reference proteome</keyword>
<evidence type="ECO:0000313" key="3">
    <source>
        <dbReference type="EMBL" id="RMI25319.1"/>
    </source>
</evidence>
<dbReference type="AlphaFoldDB" id="A0A3A9JB06"/>
<accession>A0A3A9JB06</accession>
<name>A0A3A9JB06_9PROT</name>
<comment type="caution">
    <text evidence="2">The sequence shown here is derived from an EMBL/GenBank/DDBJ whole genome shotgun (WGS) entry which is preliminary data.</text>
</comment>
<dbReference type="Proteomes" id="UP000274097">
    <property type="component" value="Unassembled WGS sequence"/>
</dbReference>
<sequence>MSLTEAEVEAAEAELRDAMLRGHVEALDRLLADELIFTSHTGHVMGKAEDLAAHRDRLLRLSRVDVSDRQIRLAGDAAVVTLRAEMAGTWDGNAFVGAFRYSRFWRREATGLRVLAAHCSGAAVA</sequence>
<dbReference type="SUPFAM" id="SSF54427">
    <property type="entry name" value="NTF2-like"/>
    <property type="match status" value="1"/>
</dbReference>
<evidence type="ECO:0000313" key="4">
    <source>
        <dbReference type="Proteomes" id="UP000274097"/>
    </source>
</evidence>
<evidence type="ECO:0000259" key="1">
    <source>
        <dbReference type="Pfam" id="PF14534"/>
    </source>
</evidence>
<dbReference type="Proteomes" id="UP000278036">
    <property type="component" value="Unassembled WGS sequence"/>
</dbReference>
<reference evidence="2 5" key="1">
    <citation type="submission" date="2018-09" db="EMBL/GenBank/DDBJ databases">
        <title>Roseomonas sp. nov., isolated from feces of Tibetan antelopes in the Qinghai-Tibet plateau, China.</title>
        <authorList>
            <person name="Tian Z."/>
        </authorList>
    </citation>
    <scope>NUCLEOTIDE SEQUENCE [LARGE SCALE GENOMIC DNA]</scope>
    <source>
        <strain evidence="3 4">Z23</strain>
        <strain evidence="2 5">Z24</strain>
    </source>
</reference>
<dbReference type="Gene3D" id="3.10.450.50">
    <property type="match status" value="1"/>
</dbReference>
<feature type="domain" description="DUF4440" evidence="1">
    <location>
        <begin position="8"/>
        <end position="109"/>
    </location>
</feature>
<organism evidence="2 5">
    <name type="scientific">Teichococcus wenyumeiae</name>
    <dbReference type="NCBI Taxonomy" id="2478470"/>
    <lineage>
        <taxon>Bacteria</taxon>
        <taxon>Pseudomonadati</taxon>
        <taxon>Pseudomonadota</taxon>
        <taxon>Alphaproteobacteria</taxon>
        <taxon>Acetobacterales</taxon>
        <taxon>Roseomonadaceae</taxon>
        <taxon>Roseomonas</taxon>
    </lineage>
</organism>
<dbReference type="Pfam" id="PF14534">
    <property type="entry name" value="DUF4440"/>
    <property type="match status" value="1"/>
</dbReference>
<dbReference type="InParanoid" id="A0A3A9JB06"/>
<proteinExistence type="predicted"/>
<dbReference type="RefSeq" id="WP_120639159.1">
    <property type="nucleotide sequence ID" value="NZ_RAQU01000094.1"/>
</dbReference>
<gene>
    <name evidence="2" type="ORF">D6Z83_15320</name>
    <name evidence="3" type="ORF">EBE87_09240</name>
</gene>
<dbReference type="EMBL" id="RFLX01000005">
    <property type="protein sequence ID" value="RMI25319.1"/>
    <property type="molecule type" value="Genomic_DNA"/>
</dbReference>
<dbReference type="InterPro" id="IPR027843">
    <property type="entry name" value="DUF4440"/>
</dbReference>
<dbReference type="OrthoDB" id="5383110at2"/>
<dbReference type="EMBL" id="RAQU01000094">
    <property type="protein sequence ID" value="RKK03280.1"/>
    <property type="molecule type" value="Genomic_DNA"/>
</dbReference>
<protein>
    <submittedName>
        <fullName evidence="3">DUF4440 domain-containing protein</fullName>
    </submittedName>
    <submittedName>
        <fullName evidence="2">Nuclear transport factor 2 family protein</fullName>
    </submittedName>
</protein>